<accession>A0ABT0PMJ6</accession>
<comment type="caution">
    <text evidence="2">The sequence shown here is derived from an EMBL/GenBank/DDBJ whole genome shotgun (WGS) entry which is preliminary data.</text>
</comment>
<dbReference type="Proteomes" id="UP001203607">
    <property type="component" value="Unassembled WGS sequence"/>
</dbReference>
<feature type="compositionally biased region" description="Polar residues" evidence="1">
    <location>
        <begin position="202"/>
        <end position="212"/>
    </location>
</feature>
<organism evidence="2 3">
    <name type="scientific">Flagellimonas spongiicola</name>
    <dbReference type="NCBI Taxonomy" id="2942208"/>
    <lineage>
        <taxon>Bacteria</taxon>
        <taxon>Pseudomonadati</taxon>
        <taxon>Bacteroidota</taxon>
        <taxon>Flavobacteriia</taxon>
        <taxon>Flavobacteriales</taxon>
        <taxon>Flavobacteriaceae</taxon>
        <taxon>Flagellimonas</taxon>
    </lineage>
</organism>
<protein>
    <submittedName>
        <fullName evidence="2">Uncharacterized protein</fullName>
    </submittedName>
</protein>
<reference evidence="2 3" key="1">
    <citation type="submission" date="2022-05" db="EMBL/GenBank/DDBJ databases">
        <authorList>
            <person name="Park J.-S."/>
        </authorList>
    </citation>
    <scope>NUCLEOTIDE SEQUENCE [LARGE SCALE GENOMIC DNA]</scope>
    <source>
        <strain evidence="2 3">2012CJ35-5</strain>
    </source>
</reference>
<evidence type="ECO:0000313" key="3">
    <source>
        <dbReference type="Proteomes" id="UP001203607"/>
    </source>
</evidence>
<dbReference type="EMBL" id="JAMFMA010000001">
    <property type="protein sequence ID" value="MCL6272597.1"/>
    <property type="molecule type" value="Genomic_DNA"/>
</dbReference>
<sequence length="221" mass="24550">MKNYRQITFPVLASLLLCLGACQQQPKKVEETQIAPAEKQEKVKPPEGIISLEESKSLYDNYTENRVGIIKEFEAQRGDGFEEARFSAFDYATMKQYMAFIEQEAKEANVDISSLRLYFANYPDKEDFPNGDKIVHPRQNSLFFVPTMKVDGEEYGFYIGEDGKAKLIKDAVGAQGIGGTNIKTEKAVASFAPNFSAPAMQGGQSLNLNRGQSGPPPNPDF</sequence>
<name>A0ABT0PMJ6_9FLAO</name>
<evidence type="ECO:0000256" key="1">
    <source>
        <dbReference type="SAM" id="MobiDB-lite"/>
    </source>
</evidence>
<evidence type="ECO:0000313" key="2">
    <source>
        <dbReference type="EMBL" id="MCL6272597.1"/>
    </source>
</evidence>
<gene>
    <name evidence="2" type="ORF">M3P19_01185</name>
</gene>
<proteinExistence type="predicted"/>
<feature type="region of interest" description="Disordered" evidence="1">
    <location>
        <begin position="200"/>
        <end position="221"/>
    </location>
</feature>
<keyword evidence="3" id="KW-1185">Reference proteome</keyword>
<dbReference type="RefSeq" id="WP_249655783.1">
    <property type="nucleotide sequence ID" value="NZ_JAMFMA010000001.1"/>
</dbReference>